<dbReference type="Gene3D" id="3.30.565.10">
    <property type="entry name" value="Histidine kinase-like ATPase, C-terminal domain"/>
    <property type="match status" value="1"/>
</dbReference>
<keyword evidence="7 14" id="KW-0418">Kinase</keyword>
<dbReference type="InterPro" id="IPR005467">
    <property type="entry name" value="His_kinase_dom"/>
</dbReference>
<reference evidence="14" key="1">
    <citation type="journal article" date="2021" name="PeerJ">
        <title>Extensive microbial diversity within the chicken gut microbiome revealed by metagenomics and culture.</title>
        <authorList>
            <person name="Gilroy R."/>
            <person name="Ravi A."/>
            <person name="Getino M."/>
            <person name="Pursley I."/>
            <person name="Horton D.L."/>
            <person name="Alikhan N.F."/>
            <person name="Baker D."/>
            <person name="Gharbi K."/>
            <person name="Hall N."/>
            <person name="Watson M."/>
            <person name="Adriaenssens E.M."/>
            <person name="Foster-Nyarko E."/>
            <person name="Jarju S."/>
            <person name="Secka A."/>
            <person name="Antonio M."/>
            <person name="Oren A."/>
            <person name="Chaudhuri R.R."/>
            <person name="La Ragione R."/>
            <person name="Hildebrand F."/>
            <person name="Pallen M.J."/>
        </authorList>
    </citation>
    <scope>NUCLEOTIDE SEQUENCE</scope>
    <source>
        <strain evidence="14">CHK174-6876</strain>
    </source>
</reference>
<keyword evidence="8 12" id="KW-1133">Transmembrane helix</keyword>
<dbReference type="Pfam" id="PF02518">
    <property type="entry name" value="HATPase_c"/>
    <property type="match status" value="1"/>
</dbReference>
<dbReference type="Proteomes" id="UP000707535">
    <property type="component" value="Unassembled WGS sequence"/>
</dbReference>
<name>A0A921K1H5_9LACO</name>
<comment type="catalytic activity">
    <reaction evidence="1">
        <text>ATP + protein L-histidine = ADP + protein N-phospho-L-histidine.</text>
        <dbReference type="EC" id="2.7.13.3"/>
    </reaction>
</comment>
<evidence type="ECO:0000256" key="3">
    <source>
        <dbReference type="ARBA" id="ARBA00012438"/>
    </source>
</evidence>
<dbReference type="GO" id="GO:0004721">
    <property type="term" value="F:phosphoprotein phosphatase activity"/>
    <property type="evidence" value="ECO:0007669"/>
    <property type="project" value="TreeGrafter"/>
</dbReference>
<dbReference type="EC" id="2.7.13.3" evidence="3"/>
<keyword evidence="10 12" id="KW-0472">Membrane</keyword>
<sequence length="336" mass="39221">MKRQTFKLVWESIHEHYQEFIVYFLTIFFALLIAFLMNINLQFIILLLQVSSVFCVLFWLVEISHTYKKLKWFSNNFQNISGHPEYLSTIKTSSTLEKNYQKIIKDLIYQKEQLTKNYENSKNEQEEYFTLWQHQIKTPLSALRLMSETQENVKAENIRNQTLQIQRYLEMSLQYNRLSSINQDLKFEKINLSNLIREVVKGQAFFILQKNLKISFPTVNTSVISDYKWLFFSIDQVLFNAIKYTPEGGSINLNVQKNIQHSVTLSVTDNGIGISSDDLPRIFERGYTGYTGRQQLNSTGLGLYLTKKTTDTLNIKLTVSSEKGAGTTVIFTFLQI</sequence>
<evidence type="ECO:0000256" key="6">
    <source>
        <dbReference type="ARBA" id="ARBA00022692"/>
    </source>
</evidence>
<keyword evidence="11" id="KW-0175">Coiled coil</keyword>
<reference evidence="14" key="2">
    <citation type="submission" date="2021-09" db="EMBL/GenBank/DDBJ databases">
        <authorList>
            <person name="Gilroy R."/>
        </authorList>
    </citation>
    <scope>NUCLEOTIDE SEQUENCE</scope>
    <source>
        <strain evidence="14">CHK174-6876</strain>
    </source>
</reference>
<evidence type="ECO:0000259" key="13">
    <source>
        <dbReference type="PROSITE" id="PS50109"/>
    </source>
</evidence>
<evidence type="ECO:0000256" key="1">
    <source>
        <dbReference type="ARBA" id="ARBA00000085"/>
    </source>
</evidence>
<dbReference type="AlphaFoldDB" id="A0A921K1H5"/>
<dbReference type="GO" id="GO:0000155">
    <property type="term" value="F:phosphorelay sensor kinase activity"/>
    <property type="evidence" value="ECO:0007669"/>
    <property type="project" value="TreeGrafter"/>
</dbReference>
<evidence type="ECO:0000256" key="4">
    <source>
        <dbReference type="ARBA" id="ARBA00022475"/>
    </source>
</evidence>
<evidence type="ECO:0000313" key="15">
    <source>
        <dbReference type="Proteomes" id="UP000707535"/>
    </source>
</evidence>
<evidence type="ECO:0000256" key="9">
    <source>
        <dbReference type="ARBA" id="ARBA00023012"/>
    </source>
</evidence>
<feature type="coiled-coil region" evidence="11">
    <location>
        <begin position="104"/>
        <end position="166"/>
    </location>
</feature>
<dbReference type="SMART" id="SM00387">
    <property type="entry name" value="HATPase_c"/>
    <property type="match status" value="1"/>
</dbReference>
<comment type="caution">
    <text evidence="14">The sequence shown here is derived from an EMBL/GenBank/DDBJ whole genome shotgun (WGS) entry which is preliminary data.</text>
</comment>
<keyword evidence="6 12" id="KW-0812">Transmembrane</keyword>
<dbReference type="EMBL" id="DYXG01000056">
    <property type="protein sequence ID" value="HJE97105.1"/>
    <property type="molecule type" value="Genomic_DNA"/>
</dbReference>
<dbReference type="PRINTS" id="PR00344">
    <property type="entry name" value="BCTRLSENSOR"/>
</dbReference>
<evidence type="ECO:0000256" key="5">
    <source>
        <dbReference type="ARBA" id="ARBA00022679"/>
    </source>
</evidence>
<evidence type="ECO:0000256" key="7">
    <source>
        <dbReference type="ARBA" id="ARBA00022777"/>
    </source>
</evidence>
<evidence type="ECO:0000256" key="2">
    <source>
        <dbReference type="ARBA" id="ARBA00004651"/>
    </source>
</evidence>
<dbReference type="PROSITE" id="PS50109">
    <property type="entry name" value="HIS_KIN"/>
    <property type="match status" value="1"/>
</dbReference>
<dbReference type="SUPFAM" id="SSF55874">
    <property type="entry name" value="ATPase domain of HSP90 chaperone/DNA topoisomerase II/histidine kinase"/>
    <property type="match status" value="1"/>
</dbReference>
<dbReference type="InterPro" id="IPR003594">
    <property type="entry name" value="HATPase_dom"/>
</dbReference>
<evidence type="ECO:0000256" key="11">
    <source>
        <dbReference type="SAM" id="Coils"/>
    </source>
</evidence>
<gene>
    <name evidence="14" type="ORF">K8V00_05745</name>
</gene>
<dbReference type="InterPro" id="IPR050351">
    <property type="entry name" value="BphY/WalK/GraS-like"/>
</dbReference>
<feature type="transmembrane region" description="Helical" evidence="12">
    <location>
        <begin position="20"/>
        <end position="37"/>
    </location>
</feature>
<evidence type="ECO:0000256" key="10">
    <source>
        <dbReference type="ARBA" id="ARBA00023136"/>
    </source>
</evidence>
<evidence type="ECO:0000256" key="12">
    <source>
        <dbReference type="SAM" id="Phobius"/>
    </source>
</evidence>
<dbReference type="GO" id="GO:0016036">
    <property type="term" value="P:cellular response to phosphate starvation"/>
    <property type="evidence" value="ECO:0007669"/>
    <property type="project" value="TreeGrafter"/>
</dbReference>
<dbReference type="InterPro" id="IPR036890">
    <property type="entry name" value="HATPase_C_sf"/>
</dbReference>
<keyword evidence="9" id="KW-0902">Two-component regulatory system</keyword>
<keyword evidence="4" id="KW-1003">Cell membrane</keyword>
<protein>
    <recommendedName>
        <fullName evidence="3">histidine kinase</fullName>
        <ecNumber evidence="3">2.7.13.3</ecNumber>
    </recommendedName>
</protein>
<dbReference type="PANTHER" id="PTHR45453">
    <property type="entry name" value="PHOSPHATE REGULON SENSOR PROTEIN PHOR"/>
    <property type="match status" value="1"/>
</dbReference>
<dbReference type="GO" id="GO:0005886">
    <property type="term" value="C:plasma membrane"/>
    <property type="evidence" value="ECO:0007669"/>
    <property type="project" value="UniProtKB-SubCell"/>
</dbReference>
<comment type="subcellular location">
    <subcellularLocation>
        <location evidence="2">Cell membrane</location>
        <topology evidence="2">Multi-pass membrane protein</topology>
    </subcellularLocation>
</comment>
<feature type="domain" description="Histidine kinase" evidence="13">
    <location>
        <begin position="131"/>
        <end position="336"/>
    </location>
</feature>
<evidence type="ECO:0000256" key="8">
    <source>
        <dbReference type="ARBA" id="ARBA00022989"/>
    </source>
</evidence>
<evidence type="ECO:0000313" key="14">
    <source>
        <dbReference type="EMBL" id="HJE97105.1"/>
    </source>
</evidence>
<proteinExistence type="predicted"/>
<organism evidence="14 15">
    <name type="scientific">Ligilactobacillus acidipiscis</name>
    <dbReference type="NCBI Taxonomy" id="89059"/>
    <lineage>
        <taxon>Bacteria</taxon>
        <taxon>Bacillati</taxon>
        <taxon>Bacillota</taxon>
        <taxon>Bacilli</taxon>
        <taxon>Lactobacillales</taxon>
        <taxon>Lactobacillaceae</taxon>
        <taxon>Ligilactobacillus</taxon>
    </lineage>
</organism>
<keyword evidence="5" id="KW-0808">Transferase</keyword>
<dbReference type="PANTHER" id="PTHR45453:SF2">
    <property type="entry name" value="HISTIDINE KINASE"/>
    <property type="match status" value="1"/>
</dbReference>
<dbReference type="InterPro" id="IPR004358">
    <property type="entry name" value="Sig_transdc_His_kin-like_C"/>
</dbReference>
<accession>A0A921K1H5</accession>
<feature type="transmembrane region" description="Helical" evidence="12">
    <location>
        <begin position="43"/>
        <end position="61"/>
    </location>
</feature>